<proteinExistence type="predicted"/>
<evidence type="ECO:0000313" key="3">
    <source>
        <dbReference type="Proteomes" id="UP000032930"/>
    </source>
</evidence>
<reference evidence="2 3" key="1">
    <citation type="submission" date="2014-02" db="EMBL/GenBank/DDBJ databases">
        <authorList>
            <person name="Genoscope - CEA"/>
        </authorList>
    </citation>
    <scope>NUCLEOTIDE SEQUENCE [LARGE SCALE GENOMIC DNA]</scope>
    <source>
        <strain evidence="2 3">CS03</strain>
    </source>
</reference>
<evidence type="ECO:0000313" key="2">
    <source>
        <dbReference type="EMBL" id="CDM88681.1"/>
    </source>
</evidence>
<dbReference type="KEGG" id="xbv:XBW1_1324"/>
<gene>
    <name evidence="2" type="ORF">XBW1_1324</name>
</gene>
<name>A0A0B6X6A8_XENBV</name>
<evidence type="ECO:0000256" key="1">
    <source>
        <dbReference type="SAM" id="MobiDB-lite"/>
    </source>
</evidence>
<dbReference type="RefSeq" id="WP_155399083.1">
    <property type="nucleotide sequence ID" value="NZ_CAWMEF010000001.1"/>
</dbReference>
<accession>A0A0B6X6A8</accession>
<organism evidence="2 3">
    <name type="scientific">Xenorhabdus bovienii</name>
    <name type="common">Xenorhabdus nematophila subsp. bovienii</name>
    <dbReference type="NCBI Taxonomy" id="40576"/>
    <lineage>
        <taxon>Bacteria</taxon>
        <taxon>Pseudomonadati</taxon>
        <taxon>Pseudomonadota</taxon>
        <taxon>Gammaproteobacteria</taxon>
        <taxon>Enterobacterales</taxon>
        <taxon>Morganellaceae</taxon>
        <taxon>Xenorhabdus</taxon>
    </lineage>
</organism>
<dbReference type="Proteomes" id="UP000032930">
    <property type="component" value="Chromosome"/>
</dbReference>
<sequence>MLKRSDYQVTPPGGQRPEHVQTGFTTDLIHELPSETSKNRPLTDILFD</sequence>
<protein>
    <submittedName>
        <fullName evidence="2">Uncharacterized protein</fullName>
    </submittedName>
</protein>
<dbReference type="AlphaFoldDB" id="A0A0B6X6A8"/>
<dbReference type="EMBL" id="FO818637">
    <property type="protein sequence ID" value="CDM88681.1"/>
    <property type="molecule type" value="Genomic_DNA"/>
</dbReference>
<feature type="region of interest" description="Disordered" evidence="1">
    <location>
        <begin position="1"/>
        <end position="22"/>
    </location>
</feature>